<sequence length="186" mass="20975">MSKFISVSLFHLKTIYLFTASDLRTIIFPATFFGLVVALSDSLFTSKPSPISQIARGLPRLLVWEYINLLTFNTSNQSQPKAIIEDELNKPFRAIPSGRITASQTINLFYFLQTLCFVSAYFWTGGFFPSFILALLSWLYNFINLGEKGVVTRSFMNAAGYMCFTAGGAEAIFGSENLLNQNLWQW</sequence>
<name>A0A8H3YX60_VENIN</name>
<dbReference type="AlphaFoldDB" id="A0A8H3YX60"/>
<reference evidence="2 3" key="1">
    <citation type="submission" date="2018-12" db="EMBL/GenBank/DDBJ databases">
        <title>Venturia inaequalis Genome Resource.</title>
        <authorList>
            <person name="Lichtner F.J."/>
        </authorList>
    </citation>
    <scope>NUCLEOTIDE SEQUENCE [LARGE SCALE GENOMIC DNA]</scope>
    <source>
        <strain evidence="2 3">120213</strain>
    </source>
</reference>
<dbReference type="PANTHER" id="PTHR42723">
    <property type="entry name" value="CHLOROPHYLL SYNTHASE"/>
    <property type="match status" value="1"/>
</dbReference>
<feature type="transmembrane region" description="Helical" evidence="1">
    <location>
        <begin position="128"/>
        <end position="146"/>
    </location>
</feature>
<dbReference type="InterPro" id="IPR050475">
    <property type="entry name" value="Prenyltransferase_related"/>
</dbReference>
<evidence type="ECO:0000256" key="1">
    <source>
        <dbReference type="SAM" id="Phobius"/>
    </source>
</evidence>
<keyword evidence="1" id="KW-0472">Membrane</keyword>
<dbReference type="InterPro" id="IPR044878">
    <property type="entry name" value="UbiA_sf"/>
</dbReference>
<evidence type="ECO:0000313" key="3">
    <source>
        <dbReference type="Proteomes" id="UP000447873"/>
    </source>
</evidence>
<protein>
    <submittedName>
        <fullName evidence="2">Uncharacterized protein</fullName>
    </submittedName>
</protein>
<keyword evidence="1" id="KW-1133">Transmembrane helix</keyword>
<dbReference type="PANTHER" id="PTHR42723:SF1">
    <property type="entry name" value="CHLOROPHYLL SYNTHASE, CHLOROPLASTIC"/>
    <property type="match status" value="1"/>
</dbReference>
<dbReference type="EMBL" id="WNWS01000156">
    <property type="protein sequence ID" value="KAE9977305.1"/>
    <property type="molecule type" value="Genomic_DNA"/>
</dbReference>
<accession>A0A8H3YX60</accession>
<proteinExistence type="predicted"/>
<evidence type="ECO:0000313" key="2">
    <source>
        <dbReference type="EMBL" id="KAE9977305.1"/>
    </source>
</evidence>
<gene>
    <name evidence="2" type="ORF">EG328_002134</name>
</gene>
<organism evidence="2 3">
    <name type="scientific">Venturia inaequalis</name>
    <name type="common">Apple scab fungus</name>
    <dbReference type="NCBI Taxonomy" id="5025"/>
    <lineage>
        <taxon>Eukaryota</taxon>
        <taxon>Fungi</taxon>
        <taxon>Dikarya</taxon>
        <taxon>Ascomycota</taxon>
        <taxon>Pezizomycotina</taxon>
        <taxon>Dothideomycetes</taxon>
        <taxon>Pleosporomycetidae</taxon>
        <taxon>Venturiales</taxon>
        <taxon>Venturiaceae</taxon>
        <taxon>Venturia</taxon>
    </lineage>
</organism>
<dbReference type="Gene3D" id="1.10.357.140">
    <property type="entry name" value="UbiA prenyltransferase"/>
    <property type="match status" value="1"/>
</dbReference>
<dbReference type="Proteomes" id="UP000447873">
    <property type="component" value="Unassembled WGS sequence"/>
</dbReference>
<comment type="caution">
    <text evidence="2">The sequence shown here is derived from an EMBL/GenBank/DDBJ whole genome shotgun (WGS) entry which is preliminary data.</text>
</comment>
<keyword evidence="1" id="KW-0812">Transmembrane</keyword>